<comment type="caution">
    <text evidence="2">The sequence shown here is derived from an EMBL/GenBank/DDBJ whole genome shotgun (WGS) entry which is preliminary data.</text>
</comment>
<dbReference type="Proteomes" id="UP000290289">
    <property type="component" value="Chromosome 2"/>
</dbReference>
<evidence type="ECO:0000313" key="3">
    <source>
        <dbReference type="Proteomes" id="UP000290289"/>
    </source>
</evidence>
<name>A0A498KLX1_MALDO</name>
<gene>
    <name evidence="2" type="ORF">DVH24_025778</name>
</gene>
<protein>
    <submittedName>
        <fullName evidence="2">Uncharacterized protein</fullName>
    </submittedName>
</protein>
<evidence type="ECO:0000313" key="2">
    <source>
        <dbReference type="EMBL" id="RXI06642.1"/>
    </source>
</evidence>
<proteinExistence type="predicted"/>
<feature type="region of interest" description="Disordered" evidence="1">
    <location>
        <begin position="1"/>
        <end position="26"/>
    </location>
</feature>
<keyword evidence="3" id="KW-1185">Reference proteome</keyword>
<accession>A0A498KLX1</accession>
<organism evidence="2 3">
    <name type="scientific">Malus domestica</name>
    <name type="common">Apple</name>
    <name type="synonym">Pyrus malus</name>
    <dbReference type="NCBI Taxonomy" id="3750"/>
    <lineage>
        <taxon>Eukaryota</taxon>
        <taxon>Viridiplantae</taxon>
        <taxon>Streptophyta</taxon>
        <taxon>Embryophyta</taxon>
        <taxon>Tracheophyta</taxon>
        <taxon>Spermatophyta</taxon>
        <taxon>Magnoliopsida</taxon>
        <taxon>eudicotyledons</taxon>
        <taxon>Gunneridae</taxon>
        <taxon>Pentapetalae</taxon>
        <taxon>rosids</taxon>
        <taxon>fabids</taxon>
        <taxon>Rosales</taxon>
        <taxon>Rosaceae</taxon>
        <taxon>Amygdaloideae</taxon>
        <taxon>Maleae</taxon>
        <taxon>Malus</taxon>
    </lineage>
</organism>
<reference evidence="2 3" key="1">
    <citation type="submission" date="2018-10" db="EMBL/GenBank/DDBJ databases">
        <title>A high-quality apple genome assembly.</title>
        <authorList>
            <person name="Hu J."/>
        </authorList>
    </citation>
    <scope>NUCLEOTIDE SEQUENCE [LARGE SCALE GENOMIC DNA]</scope>
    <source>
        <strain evidence="3">cv. HFTH1</strain>
        <tissue evidence="2">Young leaf</tissue>
    </source>
</reference>
<sequence length="69" mass="7792">MRSLKARNLDQKAAPKSRTRDLPPMGEGTCHRTKCDLLILFGIACKDLVLNQRLVDQQQLANEFLKLIG</sequence>
<evidence type="ECO:0000256" key="1">
    <source>
        <dbReference type="SAM" id="MobiDB-lite"/>
    </source>
</evidence>
<dbReference type="AlphaFoldDB" id="A0A498KLX1"/>
<dbReference type="EMBL" id="RDQH01000328">
    <property type="protein sequence ID" value="RXI06642.1"/>
    <property type="molecule type" value="Genomic_DNA"/>
</dbReference>